<protein>
    <submittedName>
        <fullName evidence="2">Uncharacterized protein</fullName>
    </submittedName>
</protein>
<accession>A0A7I8K329</accession>
<dbReference type="InterPro" id="IPR030513">
    <property type="entry name" value="Dehydrin_CS"/>
</dbReference>
<dbReference type="GO" id="GO:0009631">
    <property type="term" value="P:cold acclimation"/>
    <property type="evidence" value="ECO:0007669"/>
    <property type="project" value="TreeGrafter"/>
</dbReference>
<dbReference type="OrthoDB" id="786745at2759"/>
<dbReference type="GO" id="GO:0005829">
    <property type="term" value="C:cytosol"/>
    <property type="evidence" value="ECO:0007669"/>
    <property type="project" value="TreeGrafter"/>
</dbReference>
<dbReference type="GO" id="GO:0016020">
    <property type="term" value="C:membrane"/>
    <property type="evidence" value="ECO:0007669"/>
    <property type="project" value="TreeGrafter"/>
</dbReference>
<dbReference type="GO" id="GO:0009737">
    <property type="term" value="P:response to abscisic acid"/>
    <property type="evidence" value="ECO:0007669"/>
    <property type="project" value="TreeGrafter"/>
</dbReference>
<dbReference type="AlphaFoldDB" id="A0A7I8K329"/>
<feature type="compositionally biased region" description="Basic and acidic residues" evidence="1">
    <location>
        <begin position="112"/>
        <end position="126"/>
    </location>
</feature>
<feature type="compositionally biased region" description="Basic and acidic residues" evidence="1">
    <location>
        <begin position="195"/>
        <end position="212"/>
    </location>
</feature>
<evidence type="ECO:0000313" key="3">
    <source>
        <dbReference type="Proteomes" id="UP000663760"/>
    </source>
</evidence>
<feature type="compositionally biased region" description="Basic and acidic residues" evidence="1">
    <location>
        <begin position="1"/>
        <end position="17"/>
    </location>
</feature>
<dbReference type="PANTHER" id="PTHR33346:SF2">
    <property type="entry name" value="DEHYDRIN ERD14"/>
    <property type="match status" value="1"/>
</dbReference>
<keyword evidence="3" id="KW-1185">Reference proteome</keyword>
<proteinExistence type="predicted"/>
<dbReference type="Proteomes" id="UP000663760">
    <property type="component" value="Chromosome 2"/>
</dbReference>
<dbReference type="PROSITE" id="PS00315">
    <property type="entry name" value="DEHYDRIN_1"/>
    <property type="match status" value="1"/>
</dbReference>
<dbReference type="EMBL" id="LR746265">
    <property type="protein sequence ID" value="CAA7391516.1"/>
    <property type="molecule type" value="Genomic_DNA"/>
</dbReference>
<feature type="region of interest" description="Disordered" evidence="1">
    <location>
        <begin position="1"/>
        <end position="144"/>
    </location>
</feature>
<gene>
    <name evidence="2" type="ORF">SI8410_02002799</name>
</gene>
<evidence type="ECO:0000313" key="2">
    <source>
        <dbReference type="EMBL" id="CAA7391516.1"/>
    </source>
</evidence>
<dbReference type="GO" id="GO:0009414">
    <property type="term" value="P:response to water deprivation"/>
    <property type="evidence" value="ECO:0007669"/>
    <property type="project" value="TreeGrafter"/>
</dbReference>
<dbReference type="PANTHER" id="PTHR33346">
    <property type="entry name" value="DEHYDRIN XERO 2-RELATED"/>
    <property type="match status" value="1"/>
</dbReference>
<evidence type="ECO:0000256" key="1">
    <source>
        <dbReference type="SAM" id="MobiDB-lite"/>
    </source>
</evidence>
<feature type="compositionally biased region" description="Basic and acidic residues" evidence="1">
    <location>
        <begin position="24"/>
        <end position="83"/>
    </location>
</feature>
<name>A0A7I8K329_SPIIN</name>
<dbReference type="InterPro" id="IPR000167">
    <property type="entry name" value="Dehydrin"/>
</dbReference>
<sequence>MADRHSGEFDSTAKEVQEDVLAAELEKVHVTEEGSEGEKKEETTEGEGEMAREDVIAAVLEKKVHVDEEGVEDVKKEKTEGLLHRSHSCSSSSSSDEEEVDGEKKKKKKGLKEKIKEKISGEKKEGAGGAEKTQPEAVAAVVEDNTIPVEKVENLAPPESETQEKKTLLEKIKEKLPGGGHPKQPAEVGTAAAEPADHHESDSPTAAKEKKGFIGKIMDKIPGYKTNGAE</sequence>
<reference evidence="2" key="1">
    <citation type="submission" date="2020-02" db="EMBL/GenBank/DDBJ databases">
        <authorList>
            <person name="Scholz U."/>
            <person name="Mascher M."/>
            <person name="Fiebig A."/>
        </authorList>
    </citation>
    <scope>NUCLEOTIDE SEQUENCE</scope>
</reference>
<feature type="region of interest" description="Disordered" evidence="1">
    <location>
        <begin position="174"/>
        <end position="230"/>
    </location>
</feature>
<organism evidence="2 3">
    <name type="scientific">Spirodela intermedia</name>
    <name type="common">Intermediate duckweed</name>
    <dbReference type="NCBI Taxonomy" id="51605"/>
    <lineage>
        <taxon>Eukaryota</taxon>
        <taxon>Viridiplantae</taxon>
        <taxon>Streptophyta</taxon>
        <taxon>Embryophyta</taxon>
        <taxon>Tracheophyta</taxon>
        <taxon>Spermatophyta</taxon>
        <taxon>Magnoliopsida</taxon>
        <taxon>Liliopsida</taxon>
        <taxon>Araceae</taxon>
        <taxon>Lemnoideae</taxon>
        <taxon>Spirodela</taxon>
    </lineage>
</organism>
<dbReference type="Pfam" id="PF00257">
    <property type="entry name" value="Dehydrin"/>
    <property type="match status" value="1"/>
</dbReference>